<dbReference type="Proteomes" id="UP000595140">
    <property type="component" value="Unassembled WGS sequence"/>
</dbReference>
<accession>A0A484LF69</accession>
<gene>
    <name evidence="1" type="ORF">CCAM_LOCUS16763</name>
</gene>
<name>A0A484LF69_9ASTE</name>
<reference evidence="1 2" key="1">
    <citation type="submission" date="2018-04" db="EMBL/GenBank/DDBJ databases">
        <authorList>
            <person name="Vogel A."/>
        </authorList>
    </citation>
    <scope>NUCLEOTIDE SEQUENCE [LARGE SCALE GENOMIC DNA]</scope>
</reference>
<organism evidence="1 2">
    <name type="scientific">Cuscuta campestris</name>
    <dbReference type="NCBI Taxonomy" id="132261"/>
    <lineage>
        <taxon>Eukaryota</taxon>
        <taxon>Viridiplantae</taxon>
        <taxon>Streptophyta</taxon>
        <taxon>Embryophyta</taxon>
        <taxon>Tracheophyta</taxon>
        <taxon>Spermatophyta</taxon>
        <taxon>Magnoliopsida</taxon>
        <taxon>eudicotyledons</taxon>
        <taxon>Gunneridae</taxon>
        <taxon>Pentapetalae</taxon>
        <taxon>asterids</taxon>
        <taxon>lamiids</taxon>
        <taxon>Solanales</taxon>
        <taxon>Convolvulaceae</taxon>
        <taxon>Cuscuteae</taxon>
        <taxon>Cuscuta</taxon>
        <taxon>Cuscuta subgen. Grammica</taxon>
        <taxon>Cuscuta sect. Cleistogrammica</taxon>
    </lineage>
</organism>
<keyword evidence="2" id="KW-1185">Reference proteome</keyword>
<sequence length="175" mass="18606">MVPSQGVTNPVKTVNKVGLTKSGRAKKVHFANVNLGVLGMSAECVRMSESGQGLRDSGSMGCVPGTILKCRWVLKTKNPNIKISPGNSLLDLESGNGPRCISGSGGLCKPVETCGGYSHDWVGARWSFNCPFRLLMNGVAATRGYNWSLNLFLGTGGLEDWTVKMTQLLTMGLLG</sequence>
<dbReference type="AlphaFoldDB" id="A0A484LF69"/>
<protein>
    <submittedName>
        <fullName evidence="1">Uncharacterized protein</fullName>
    </submittedName>
</protein>
<proteinExistence type="predicted"/>
<evidence type="ECO:0000313" key="2">
    <source>
        <dbReference type="Proteomes" id="UP000595140"/>
    </source>
</evidence>
<dbReference type="EMBL" id="OOIL02001413">
    <property type="protein sequence ID" value="VFQ74987.1"/>
    <property type="molecule type" value="Genomic_DNA"/>
</dbReference>
<dbReference type="OrthoDB" id="418757at2759"/>
<evidence type="ECO:0000313" key="1">
    <source>
        <dbReference type="EMBL" id="VFQ74987.1"/>
    </source>
</evidence>